<keyword evidence="2" id="KW-1185">Reference proteome</keyword>
<reference evidence="1 2" key="1">
    <citation type="submission" date="2019-10" db="EMBL/GenBank/DDBJ databases">
        <authorList>
            <person name="Palmer J.M."/>
        </authorList>
    </citation>
    <scope>NUCLEOTIDE SEQUENCE [LARGE SCALE GENOMIC DNA]</scope>
    <source>
        <strain evidence="1 2">TWF506</strain>
    </source>
</reference>
<name>A0AAN8NKH6_9PEZI</name>
<protein>
    <submittedName>
        <fullName evidence="1">Uncharacterized protein</fullName>
    </submittedName>
</protein>
<dbReference type="Proteomes" id="UP001307849">
    <property type="component" value="Unassembled WGS sequence"/>
</dbReference>
<gene>
    <name evidence="1" type="ORF">TWF506_003930</name>
</gene>
<comment type="caution">
    <text evidence="1">The sequence shown here is derived from an EMBL/GenBank/DDBJ whole genome shotgun (WGS) entry which is preliminary data.</text>
</comment>
<evidence type="ECO:0000313" key="1">
    <source>
        <dbReference type="EMBL" id="KAK6499303.1"/>
    </source>
</evidence>
<accession>A0AAN8NKH6</accession>
<dbReference type="AlphaFoldDB" id="A0AAN8NKH6"/>
<organism evidence="1 2">
    <name type="scientific">Arthrobotrys conoides</name>
    <dbReference type="NCBI Taxonomy" id="74498"/>
    <lineage>
        <taxon>Eukaryota</taxon>
        <taxon>Fungi</taxon>
        <taxon>Dikarya</taxon>
        <taxon>Ascomycota</taxon>
        <taxon>Pezizomycotina</taxon>
        <taxon>Orbiliomycetes</taxon>
        <taxon>Orbiliales</taxon>
        <taxon>Orbiliaceae</taxon>
        <taxon>Arthrobotrys</taxon>
    </lineage>
</organism>
<evidence type="ECO:0000313" key="2">
    <source>
        <dbReference type="Proteomes" id="UP001307849"/>
    </source>
</evidence>
<dbReference type="EMBL" id="JAVHJM010000013">
    <property type="protein sequence ID" value="KAK6499303.1"/>
    <property type="molecule type" value="Genomic_DNA"/>
</dbReference>
<sequence length="99" mass="11090">MKKSGMGILKFSKYPKYCELLEPWIQPDAHLCSLQLAWCTRFFGCTEHTVETPLNMDKDGPDSDKGGKICNIGKRMAVLGHLHGCGRNARIGPKEAWIL</sequence>
<proteinExistence type="predicted"/>